<evidence type="ECO:0000313" key="2">
    <source>
        <dbReference type="EMBL" id="CVL09328.1"/>
    </source>
</evidence>
<name>A0A1L7UF95_FUSMA</name>
<reference evidence="3" key="1">
    <citation type="journal article" date="2016" name="Genome Biol. Evol.">
        <title>Comparative 'omics' of the Fusarium fujikuroi species complex highlights differences in genetic potential and metabolite synthesis.</title>
        <authorList>
            <person name="Niehaus E.-M."/>
            <person name="Muensterkoetter M."/>
            <person name="Proctor R.H."/>
            <person name="Brown D.W."/>
            <person name="Sharon A."/>
            <person name="Idan Y."/>
            <person name="Oren-Young L."/>
            <person name="Sieber C.M."/>
            <person name="Novak O."/>
            <person name="Pencik A."/>
            <person name="Tarkowska D."/>
            <person name="Hromadova K."/>
            <person name="Freeman S."/>
            <person name="Maymon M."/>
            <person name="Elazar M."/>
            <person name="Youssef S.A."/>
            <person name="El-Shabrawy E.S.M."/>
            <person name="Shalaby A.B.A."/>
            <person name="Houterman P."/>
            <person name="Brock N.L."/>
            <person name="Burkhardt I."/>
            <person name="Tsavkelova E.A."/>
            <person name="Dickschat J.S."/>
            <person name="Galuszka P."/>
            <person name="Gueldener U."/>
            <person name="Tudzynski B."/>
        </authorList>
    </citation>
    <scope>NUCLEOTIDE SEQUENCE [LARGE SCALE GENOMIC DNA]</scope>
    <source>
        <strain evidence="3">MRC7560</strain>
    </source>
</reference>
<sequence length="368" mass="40685">MTSSVTSASSAGRSFRHQAVRNRKDYIHSLDGASHYSQRQRSRQRSHSRTRDASRSRPGSREQIARSREPSEERGRVSARDWPKAKRSPTSLIPVSQEDLLSLSTPRHGQAAEPNTVRNVSGSNVKPKSRNSSRGSRRRSPKGRESSAQRSPSSPLPLSSVTHHDQSSQDEKNYREVMAAQEESRNKRSRSRSRGLSSAALSKQDASGHRRRTNSEVANFDGSISLLGRAASVEYAGDLKQMKDERQRKKKQAARELEERRKSLAKRVQTPSIPHPNEFSPALAITVETAEPKPLPGDIPPRSTTEPPQKSMHARNGPVIGLPVTPKAMRLIIESNHDQSGSTPRWDVSSIPAGFSQPLARNLASTVS</sequence>
<dbReference type="AlphaFoldDB" id="A0A1L7UF95"/>
<proteinExistence type="predicted"/>
<evidence type="ECO:0000256" key="1">
    <source>
        <dbReference type="SAM" id="MobiDB-lite"/>
    </source>
</evidence>
<gene>
    <name evidence="2" type="ORF">FMAN_15492</name>
</gene>
<feature type="compositionally biased region" description="Basic residues" evidence="1">
    <location>
        <begin position="127"/>
        <end position="141"/>
    </location>
</feature>
<feature type="compositionally biased region" description="Low complexity" evidence="1">
    <location>
        <begin position="151"/>
        <end position="160"/>
    </location>
</feature>
<feature type="compositionally biased region" description="Low complexity" evidence="1">
    <location>
        <begin position="1"/>
        <end position="11"/>
    </location>
</feature>
<evidence type="ECO:0000313" key="3">
    <source>
        <dbReference type="Proteomes" id="UP000184255"/>
    </source>
</evidence>
<feature type="compositionally biased region" description="Basic and acidic residues" evidence="1">
    <location>
        <begin position="49"/>
        <end position="84"/>
    </location>
</feature>
<feature type="compositionally biased region" description="Polar residues" evidence="1">
    <location>
        <begin position="116"/>
        <end position="126"/>
    </location>
</feature>
<dbReference type="RefSeq" id="XP_041691583.1">
    <property type="nucleotide sequence ID" value="XM_041826308.1"/>
</dbReference>
<dbReference type="Proteomes" id="UP000184255">
    <property type="component" value="Unassembled WGS sequence"/>
</dbReference>
<organism evidence="2 3">
    <name type="scientific">Fusarium mangiferae</name>
    <name type="common">Mango malformation disease fungus</name>
    <dbReference type="NCBI Taxonomy" id="192010"/>
    <lineage>
        <taxon>Eukaryota</taxon>
        <taxon>Fungi</taxon>
        <taxon>Dikarya</taxon>
        <taxon>Ascomycota</taxon>
        <taxon>Pezizomycotina</taxon>
        <taxon>Sordariomycetes</taxon>
        <taxon>Hypocreomycetidae</taxon>
        <taxon>Hypocreales</taxon>
        <taxon>Nectriaceae</taxon>
        <taxon>Fusarium</taxon>
        <taxon>Fusarium fujikuroi species complex</taxon>
    </lineage>
</organism>
<feature type="compositionally biased region" description="Basic and acidic residues" evidence="1">
    <location>
        <begin position="162"/>
        <end position="175"/>
    </location>
</feature>
<accession>A0A1L7UF95</accession>
<dbReference type="VEuPathDB" id="FungiDB:FMAN_15492"/>
<feature type="compositionally biased region" description="Basic residues" evidence="1">
    <location>
        <begin position="38"/>
        <end position="48"/>
    </location>
</feature>
<comment type="caution">
    <text evidence="2">The sequence shown here is derived from an EMBL/GenBank/DDBJ whole genome shotgun (WGS) entry which is preliminary data.</text>
</comment>
<feature type="compositionally biased region" description="Low complexity" evidence="1">
    <location>
        <begin position="194"/>
        <end position="203"/>
    </location>
</feature>
<dbReference type="EMBL" id="FCQH01000040">
    <property type="protein sequence ID" value="CVL09328.1"/>
    <property type="molecule type" value="Genomic_DNA"/>
</dbReference>
<feature type="compositionally biased region" description="Basic and acidic residues" evidence="1">
    <location>
        <begin position="240"/>
        <end position="262"/>
    </location>
</feature>
<protein>
    <submittedName>
        <fullName evidence="2">Uncharacterized protein</fullName>
    </submittedName>
</protein>
<dbReference type="GeneID" id="65094732"/>
<feature type="region of interest" description="Disordered" evidence="1">
    <location>
        <begin position="1"/>
        <end position="355"/>
    </location>
</feature>
<keyword evidence="3" id="KW-1185">Reference proteome</keyword>